<evidence type="ECO:0000313" key="1">
    <source>
        <dbReference type="EMBL" id="KAL2292520.1"/>
    </source>
</evidence>
<dbReference type="Pfam" id="PF18647">
    <property type="entry name" value="Fungal_lectin_2"/>
    <property type="match status" value="1"/>
</dbReference>
<accession>A0ABR4FCV5</accession>
<dbReference type="SUPFAM" id="SSF52266">
    <property type="entry name" value="SGNH hydrolase"/>
    <property type="match status" value="1"/>
</dbReference>
<gene>
    <name evidence="1" type="ORF">FJTKL_09478</name>
</gene>
<dbReference type="PANTHER" id="PTHR37981:SF1">
    <property type="entry name" value="SGNH HYDROLASE-TYPE ESTERASE DOMAIN-CONTAINING PROTEIN"/>
    <property type="match status" value="1"/>
</dbReference>
<dbReference type="EMBL" id="JBAWTH010000003">
    <property type="protein sequence ID" value="KAL2292520.1"/>
    <property type="molecule type" value="Genomic_DNA"/>
</dbReference>
<sequence>MIRDCVFLPWSESKCEAVLTKAQSNINNILKPNIRKVLDALEDKMRKDSIVVYNGYAPFFNTDNEDCGTKQKWALAEWKWVSFAETAALPLTIERRKRFNSLVDDINRAISDVVAEYDGKKKYRIAYSDWSEWPSIVDGQMCSPSDDTGKYPNDKQAMMQFFKPDTHLPAEHVHDEIKRSQTNASVESPDNIALPVDDLYDSILYKSPNPPVVALDHLESRDTLAPNCPGDGTPGLPYGIGLPDSFLCNFHPNMNGHETIAASTLETIGWMRAKILGKESCPVTKQDEFKCWSSDGMDWPRPYAGWERLDKSYKEFCEGVQPPADTVNWQREGSYNEGTIEEHKYKVSLSDGASQFSKNECLDSFKKLIFSCDTDGGDKNPMGWKYGGRYVRGSTTYELSPRWERPTHTRADGMCSYKNGWLYYEYRIMGKGWAGWDHGGETLLPALKGCKLLTPTAFLFEYCAPRGEKVCEGYDWYAAFRTTIGVNGRCMDNQNVVAKSAGGHFHKYKEDGGSYEDGGCTEK</sequence>
<comment type="caution">
    <text evidence="1">The sequence shown here is derived from an EMBL/GenBank/DDBJ whole genome shotgun (WGS) entry which is preliminary data.</text>
</comment>
<protein>
    <submittedName>
        <fullName evidence="1">Uncharacterized protein</fullName>
    </submittedName>
</protein>
<dbReference type="Proteomes" id="UP001600888">
    <property type="component" value="Unassembled WGS sequence"/>
</dbReference>
<evidence type="ECO:0000313" key="2">
    <source>
        <dbReference type="Proteomes" id="UP001600888"/>
    </source>
</evidence>
<proteinExistence type="predicted"/>
<dbReference type="InterPro" id="IPR037460">
    <property type="entry name" value="SEST-like"/>
</dbReference>
<organism evidence="1 2">
    <name type="scientific">Diaporthe vaccinii</name>
    <dbReference type="NCBI Taxonomy" id="105482"/>
    <lineage>
        <taxon>Eukaryota</taxon>
        <taxon>Fungi</taxon>
        <taxon>Dikarya</taxon>
        <taxon>Ascomycota</taxon>
        <taxon>Pezizomycotina</taxon>
        <taxon>Sordariomycetes</taxon>
        <taxon>Sordariomycetidae</taxon>
        <taxon>Diaporthales</taxon>
        <taxon>Diaporthaceae</taxon>
        <taxon>Diaporthe</taxon>
        <taxon>Diaporthe eres species complex</taxon>
    </lineage>
</organism>
<keyword evidence="2" id="KW-1185">Reference proteome</keyword>
<name>A0ABR4FCV5_9PEZI</name>
<dbReference type="Gene3D" id="3.40.50.1110">
    <property type="entry name" value="SGNH hydrolase"/>
    <property type="match status" value="1"/>
</dbReference>
<reference evidence="1 2" key="1">
    <citation type="submission" date="2024-03" db="EMBL/GenBank/DDBJ databases">
        <title>A high-quality draft genome sequence of Diaporthe vaccinii, a causative agent of upright dieback and viscid rot disease in cranberry plants.</title>
        <authorList>
            <person name="Sarrasin M."/>
            <person name="Lang B.F."/>
            <person name="Burger G."/>
        </authorList>
    </citation>
    <scope>NUCLEOTIDE SEQUENCE [LARGE SCALE GENOMIC DNA]</scope>
    <source>
        <strain evidence="1 2">IS7</strain>
    </source>
</reference>
<dbReference type="InterPro" id="IPR036514">
    <property type="entry name" value="SGNH_hydro_sf"/>
</dbReference>
<dbReference type="PANTHER" id="PTHR37981">
    <property type="entry name" value="LIPASE 2"/>
    <property type="match status" value="1"/>
</dbReference>